<accession>A0ABP8FT01</accession>
<dbReference type="InterPro" id="IPR006119">
    <property type="entry name" value="Resolv_N"/>
</dbReference>
<dbReference type="PANTHER" id="PTHR30461:SF23">
    <property type="entry name" value="DNA RECOMBINASE-RELATED"/>
    <property type="match status" value="1"/>
</dbReference>
<dbReference type="InterPro" id="IPR011109">
    <property type="entry name" value="DNA_bind_recombinase_dom"/>
</dbReference>
<evidence type="ECO:0000256" key="1">
    <source>
        <dbReference type="SAM" id="Coils"/>
    </source>
</evidence>
<dbReference type="InterPro" id="IPR050639">
    <property type="entry name" value="SSR_resolvase"/>
</dbReference>
<dbReference type="Gene3D" id="3.90.1750.20">
    <property type="entry name" value="Putative Large Serine Recombinase, Chain B, Domain 2"/>
    <property type="match status" value="1"/>
</dbReference>
<organism evidence="3 4">
    <name type="scientific">Nibribacter koreensis</name>
    <dbReference type="NCBI Taxonomy" id="1084519"/>
    <lineage>
        <taxon>Bacteria</taxon>
        <taxon>Pseudomonadati</taxon>
        <taxon>Bacteroidota</taxon>
        <taxon>Cytophagia</taxon>
        <taxon>Cytophagales</taxon>
        <taxon>Hymenobacteraceae</taxon>
        <taxon>Nibribacter</taxon>
    </lineage>
</organism>
<evidence type="ECO:0000259" key="2">
    <source>
        <dbReference type="PROSITE" id="PS51736"/>
    </source>
</evidence>
<evidence type="ECO:0000313" key="4">
    <source>
        <dbReference type="Proteomes" id="UP001501844"/>
    </source>
</evidence>
<dbReference type="Pfam" id="PF07508">
    <property type="entry name" value="Recombinase"/>
    <property type="match status" value="1"/>
</dbReference>
<reference evidence="4" key="1">
    <citation type="journal article" date="2019" name="Int. J. Syst. Evol. Microbiol.">
        <title>The Global Catalogue of Microorganisms (GCM) 10K type strain sequencing project: providing services to taxonomists for standard genome sequencing and annotation.</title>
        <authorList>
            <consortium name="The Broad Institute Genomics Platform"/>
            <consortium name="The Broad Institute Genome Sequencing Center for Infectious Disease"/>
            <person name="Wu L."/>
            <person name="Ma J."/>
        </authorList>
    </citation>
    <scope>NUCLEOTIDE SEQUENCE [LARGE SCALE GENOMIC DNA]</scope>
    <source>
        <strain evidence="4">JCM 17917</strain>
    </source>
</reference>
<dbReference type="CDD" id="cd00338">
    <property type="entry name" value="Ser_Recombinase"/>
    <property type="match status" value="1"/>
</dbReference>
<feature type="domain" description="Resolvase/invertase-type recombinase catalytic" evidence="2">
    <location>
        <begin position="24"/>
        <end position="173"/>
    </location>
</feature>
<name>A0ABP8FT01_9BACT</name>
<proteinExistence type="predicted"/>
<dbReference type="PROSITE" id="PS51736">
    <property type="entry name" value="RECOMBINASES_3"/>
    <property type="match status" value="1"/>
</dbReference>
<dbReference type="EMBL" id="BAABGX010000002">
    <property type="protein sequence ID" value="GAA4310119.1"/>
    <property type="molecule type" value="Genomic_DNA"/>
</dbReference>
<evidence type="ECO:0000313" key="3">
    <source>
        <dbReference type="EMBL" id="GAA4310119.1"/>
    </source>
</evidence>
<dbReference type="Gene3D" id="3.40.50.1390">
    <property type="entry name" value="Resolvase, N-terminal catalytic domain"/>
    <property type="match status" value="1"/>
</dbReference>
<keyword evidence="1" id="KW-0175">Coiled coil</keyword>
<feature type="coiled-coil region" evidence="1">
    <location>
        <begin position="379"/>
        <end position="406"/>
    </location>
</feature>
<dbReference type="SUPFAM" id="SSF53041">
    <property type="entry name" value="Resolvase-like"/>
    <property type="match status" value="1"/>
</dbReference>
<sequence length="535" mass="61766">MANLDSFKAFAKAGKSQSRRHSNKVVVYTRVSTKEQAENNQSLATQRKYCDAFALKNGLEVVEYFGGTYESAKTDERKEFNRMLSFVKKSKEQIASIIIYSPDRFSRSGANAIHIAKELQQNNISIRSVMQETNTATASGKFQQNIQFLFSEFDNTQRREKCMAGMLEKLKRGEWPTRVPIGYDQLTNKGQQQIIVNETGKLLRKAFQWKAEQRLSNVEILEKMKDLGLNLSKQRLTEIFRNPFYCGILSHNLLEGEVVEGRHEKLISQKVFFQINQIQAENNSGYTTKKYDNRLPLRNFVSCAACGTHMTGYEVKKKGIFYYKCNKIGCKVNRGARQMHARYEEILNVFQLEGDLHAPMTQRLLDVFQEMNQQREDELKHTKAHLKTIDLQLEKLEERFVLLEEITKEQYDKFTQKLRLEKKQLEGKLPAEQIKLSNLQKYLRLAVKMCSEIGSMWVSGSYHQRQKLQKLVFPEGVLYDKEMDGYRTHRVNAIFFLIASLSAKMGVKEKGQISNKTDLSSWVAGTGLEPVTFGL</sequence>
<gene>
    <name evidence="3" type="ORF">GCM10023183_27770</name>
</gene>
<dbReference type="SMART" id="SM00857">
    <property type="entry name" value="Resolvase"/>
    <property type="match status" value="1"/>
</dbReference>
<dbReference type="PANTHER" id="PTHR30461">
    <property type="entry name" value="DNA-INVERTASE FROM LAMBDOID PROPHAGE"/>
    <property type="match status" value="1"/>
</dbReference>
<protein>
    <submittedName>
        <fullName evidence="3">Recombinase family protein</fullName>
    </submittedName>
</protein>
<dbReference type="Pfam" id="PF00239">
    <property type="entry name" value="Resolvase"/>
    <property type="match status" value="1"/>
</dbReference>
<dbReference type="RefSeq" id="WP_425575836.1">
    <property type="nucleotide sequence ID" value="NZ_BAABGX010000002.1"/>
</dbReference>
<dbReference type="Proteomes" id="UP001501844">
    <property type="component" value="Unassembled WGS sequence"/>
</dbReference>
<keyword evidence="4" id="KW-1185">Reference proteome</keyword>
<dbReference type="InterPro" id="IPR038109">
    <property type="entry name" value="DNA_bind_recomb_sf"/>
</dbReference>
<dbReference type="InterPro" id="IPR036162">
    <property type="entry name" value="Resolvase-like_N_sf"/>
</dbReference>
<comment type="caution">
    <text evidence="3">The sequence shown here is derived from an EMBL/GenBank/DDBJ whole genome shotgun (WGS) entry which is preliminary data.</text>
</comment>